<dbReference type="EMBL" id="UYRU01107506">
    <property type="protein sequence ID" value="VDN43337.1"/>
    <property type="molecule type" value="Genomic_DNA"/>
</dbReference>
<dbReference type="Proteomes" id="UP000281553">
    <property type="component" value="Unassembled WGS sequence"/>
</dbReference>
<gene>
    <name evidence="3" type="ORF">DILT_LOCUS19061</name>
</gene>
<dbReference type="OrthoDB" id="18740at2759"/>
<proteinExistence type="predicted"/>
<accession>A0A3P7PE78</accession>
<evidence type="ECO:0000259" key="2">
    <source>
        <dbReference type="PROSITE" id="PS50021"/>
    </source>
</evidence>
<dbReference type="SUPFAM" id="SSF47576">
    <property type="entry name" value="Calponin-homology domain, CH-domain"/>
    <property type="match status" value="1"/>
</dbReference>
<dbReference type="GO" id="GO:0030036">
    <property type="term" value="P:actin cytoskeleton organization"/>
    <property type="evidence" value="ECO:0007669"/>
    <property type="project" value="InterPro"/>
</dbReference>
<evidence type="ECO:0000313" key="4">
    <source>
        <dbReference type="Proteomes" id="UP000281553"/>
    </source>
</evidence>
<dbReference type="SMART" id="SM00033">
    <property type="entry name" value="CH"/>
    <property type="match status" value="1"/>
</dbReference>
<dbReference type="Pfam" id="PF00307">
    <property type="entry name" value="CH"/>
    <property type="match status" value="1"/>
</dbReference>
<dbReference type="InterPro" id="IPR044801">
    <property type="entry name" value="Filamin"/>
</dbReference>
<keyword evidence="1" id="KW-0677">Repeat</keyword>
<evidence type="ECO:0000313" key="3">
    <source>
        <dbReference type="EMBL" id="VDN43337.1"/>
    </source>
</evidence>
<dbReference type="InterPro" id="IPR001715">
    <property type="entry name" value="CH_dom"/>
</dbReference>
<dbReference type="AlphaFoldDB" id="A0A3P7PE78"/>
<organism evidence="3 4">
    <name type="scientific">Dibothriocephalus latus</name>
    <name type="common">Fish tapeworm</name>
    <name type="synonym">Diphyllobothrium latum</name>
    <dbReference type="NCBI Taxonomy" id="60516"/>
    <lineage>
        <taxon>Eukaryota</taxon>
        <taxon>Metazoa</taxon>
        <taxon>Spiralia</taxon>
        <taxon>Lophotrochozoa</taxon>
        <taxon>Platyhelminthes</taxon>
        <taxon>Cestoda</taxon>
        <taxon>Eucestoda</taxon>
        <taxon>Diphyllobothriidea</taxon>
        <taxon>Diphyllobothriidae</taxon>
        <taxon>Dibothriocephalus</taxon>
    </lineage>
</organism>
<evidence type="ECO:0000256" key="1">
    <source>
        <dbReference type="ARBA" id="ARBA00022737"/>
    </source>
</evidence>
<dbReference type="PANTHER" id="PTHR38537:SF8">
    <property type="entry name" value="FILAMIN-A"/>
    <property type="match status" value="1"/>
</dbReference>
<feature type="non-terminal residue" evidence="3">
    <location>
        <position position="153"/>
    </location>
</feature>
<dbReference type="GO" id="GO:0051015">
    <property type="term" value="F:actin filament binding"/>
    <property type="evidence" value="ECO:0007669"/>
    <property type="project" value="InterPro"/>
</dbReference>
<dbReference type="PROSITE" id="PS50021">
    <property type="entry name" value="CH"/>
    <property type="match status" value="1"/>
</dbReference>
<dbReference type="InterPro" id="IPR036872">
    <property type="entry name" value="CH_dom_sf"/>
</dbReference>
<dbReference type="PANTHER" id="PTHR38537">
    <property type="entry name" value="JITTERBUG, ISOFORM N"/>
    <property type="match status" value="1"/>
</dbReference>
<sequence>MIFLITTSFADQVGLAAQFITRVYCVLFCHITDSTDIVDCRLKLILGLIWTLILHYSITLPLWEGEEDNQGGQGPTPKQRLLAWLNSKLADRPVKNFTTDWNDGTAIGALVDSCAPGLCPDWRDWEPKQKLRNAQEAMNAAEQWLDVPQLIRP</sequence>
<name>A0A3P7PE78_DIBLA</name>
<keyword evidence="4" id="KW-1185">Reference proteome</keyword>
<protein>
    <recommendedName>
        <fullName evidence="2">Calponin-homology (CH) domain-containing protein</fullName>
    </recommendedName>
</protein>
<reference evidence="3 4" key="1">
    <citation type="submission" date="2018-11" db="EMBL/GenBank/DDBJ databases">
        <authorList>
            <consortium name="Pathogen Informatics"/>
        </authorList>
    </citation>
    <scope>NUCLEOTIDE SEQUENCE [LARGE SCALE GENOMIC DNA]</scope>
</reference>
<dbReference type="Gene3D" id="1.10.418.10">
    <property type="entry name" value="Calponin-like domain"/>
    <property type="match status" value="2"/>
</dbReference>
<feature type="domain" description="Calponin-homology (CH)" evidence="2">
    <location>
        <begin position="75"/>
        <end position="153"/>
    </location>
</feature>